<evidence type="ECO:0000313" key="1">
    <source>
        <dbReference type="EMBL" id="GAA5531844.1"/>
    </source>
</evidence>
<comment type="caution">
    <text evidence="1">The sequence shown here is derived from an EMBL/GenBank/DDBJ whole genome shotgun (WGS) entry which is preliminary data.</text>
</comment>
<dbReference type="RefSeq" id="WP_345450405.1">
    <property type="nucleotide sequence ID" value="NZ_BAABRV010000001.1"/>
</dbReference>
<evidence type="ECO:0008006" key="3">
    <source>
        <dbReference type="Google" id="ProtNLM"/>
    </source>
</evidence>
<gene>
    <name evidence="1" type="ORF">Dalu01_00219</name>
</gene>
<keyword evidence="2" id="KW-1185">Reference proteome</keyword>
<evidence type="ECO:0000313" key="2">
    <source>
        <dbReference type="Proteomes" id="UP001404956"/>
    </source>
</evidence>
<name>A0ABP9X8Z1_9DEIO</name>
<organism evidence="1 2">
    <name type="scientific">Deinococcus aluminii</name>
    <dbReference type="NCBI Taxonomy" id="1656885"/>
    <lineage>
        <taxon>Bacteria</taxon>
        <taxon>Thermotogati</taxon>
        <taxon>Deinococcota</taxon>
        <taxon>Deinococci</taxon>
        <taxon>Deinococcales</taxon>
        <taxon>Deinococcaceae</taxon>
        <taxon>Deinococcus</taxon>
    </lineage>
</organism>
<dbReference type="SUPFAM" id="SSF52540">
    <property type="entry name" value="P-loop containing nucleoside triphosphate hydrolases"/>
    <property type="match status" value="1"/>
</dbReference>
<dbReference type="Proteomes" id="UP001404956">
    <property type="component" value="Unassembled WGS sequence"/>
</dbReference>
<dbReference type="InterPro" id="IPR027417">
    <property type="entry name" value="P-loop_NTPase"/>
</dbReference>
<dbReference type="EMBL" id="BAABRV010000001">
    <property type="protein sequence ID" value="GAA5531844.1"/>
    <property type="molecule type" value="Genomic_DNA"/>
</dbReference>
<dbReference type="InterPro" id="IPR011990">
    <property type="entry name" value="TPR-like_helical_dom_sf"/>
</dbReference>
<reference evidence="1 2" key="1">
    <citation type="submission" date="2024-02" db="EMBL/GenBank/DDBJ databases">
        <title>Deinococcus aluminii NBRC 112889.</title>
        <authorList>
            <person name="Ichikawa N."/>
            <person name="Katano-Makiyama Y."/>
            <person name="Hidaka K."/>
        </authorList>
    </citation>
    <scope>NUCLEOTIDE SEQUENCE [LARGE SCALE GENOMIC DNA]</scope>
    <source>
        <strain evidence="1 2">NBRC 112889</strain>
    </source>
</reference>
<sequence length="959" mass="100712">MDWKGILADLRAHLPPTRDPGRGVRGSLRWLEAEMGTRGANPASVRNIVYRDVGTPADKAALRAILADLAREAGRPLAEETAPTSLPPAPLPDELELLGRSKKRAYKQFLAGVRAGRAPRLIVTGRAGAGKTVLLDHLERALSALGRGEVRRLNLAGDASGVLALPPAGTSFAERAQAQGDAARRAFPPPPGTLLARVTADLNFAGEPPRSPEGSPALPGAWAAEHLLRRAPAGVAVLLALEDTAGLPEGLAEVIELRPPTPAEARAYLMARLGVTRERAGALVRETGRHLDRLTLLAGSGPDGAAPERLLADPDVRRLAAALAALPGGGDGAGPDAALAAALGTPVAALPPHSRALLQGGGATWTPVPALRAALPQVPARERDAALRRLLAAPPTPDLAPARLAAFAALGEWAALAAHVAAYPDDGRYLPPLWPQVRAGARGDTREALARAVAAHHAGRGEYDEPRARDALFTLLESPNPAARGWARVKLAESSVDAGNFEAATAQLAHPELVAALAGPPDGWTAAAQADALLVQAALARWRGDLGAATRAATDPRTAHGGGRAHLWRGLIAKDAGRWPEALRHLHLVPAGSPLLAARALYQEGDLRLRLGQPQAALSALTDAAGRLESAGGGAEERARALARAATALRRLGRPAEGRAFLHRALALLPAGPDWGGWGDGVLRARLLSEGVPILLALGRPDAALADATRALGLLARPGPRRSEAEYRTRRTHYRIALAYLTRGLGLPYLQPFAGARRDHPDLAHARALLDAHLARPPAASDREQVLAFDLHLSRALADPDPQVALEYTTRALAMTDHPYAEAQARALCAEALLRAGQDGAALAEINRAHALIRRVQAGLPGTHDADPGLMAQLLALEARATILEGERTLRWLRDALTDPPLAPFRPGIWREAGRALEQRHPQPQAVLRALHPGWEPGTLRVRDALGLLEGEAGESGGG</sequence>
<accession>A0ABP9X8Z1</accession>
<protein>
    <recommendedName>
        <fullName evidence="3">ATP-binding protein</fullName>
    </recommendedName>
</protein>
<dbReference type="SUPFAM" id="SSF48452">
    <property type="entry name" value="TPR-like"/>
    <property type="match status" value="1"/>
</dbReference>
<proteinExistence type="predicted"/>
<dbReference type="Gene3D" id="1.25.40.10">
    <property type="entry name" value="Tetratricopeptide repeat domain"/>
    <property type="match status" value="1"/>
</dbReference>